<feature type="transmembrane region" description="Helical" evidence="1">
    <location>
        <begin position="45"/>
        <end position="64"/>
    </location>
</feature>
<accession>A0AAD9MV65</accession>
<keyword evidence="1" id="KW-0812">Transmembrane</keyword>
<comment type="caution">
    <text evidence="2">The sequence shown here is derived from an EMBL/GenBank/DDBJ whole genome shotgun (WGS) entry which is preliminary data.</text>
</comment>
<keyword evidence="1" id="KW-0472">Membrane</keyword>
<sequence length="139" mass="16097">MSTLVDAIYIRSVIHNPDSRGIFVYIVNTIYLMFNFFIVGTPLRFFHFLHTTIFIFIFVIISTLKQYFNGVMVYSFINWRSPLSAGLYTSLGVLFGVMAIWSLLVLLYLLRLKLAGESFDDEGKVKEVTPYDPFRESRA</sequence>
<organism evidence="2 3">
    <name type="scientific">Paralvinella palmiformis</name>
    <dbReference type="NCBI Taxonomy" id="53620"/>
    <lineage>
        <taxon>Eukaryota</taxon>
        <taxon>Metazoa</taxon>
        <taxon>Spiralia</taxon>
        <taxon>Lophotrochozoa</taxon>
        <taxon>Annelida</taxon>
        <taxon>Polychaeta</taxon>
        <taxon>Sedentaria</taxon>
        <taxon>Canalipalpata</taxon>
        <taxon>Terebellida</taxon>
        <taxon>Terebelliformia</taxon>
        <taxon>Alvinellidae</taxon>
        <taxon>Paralvinella</taxon>
    </lineage>
</organism>
<dbReference type="EMBL" id="JAODUP010000708">
    <property type="protein sequence ID" value="KAK2145031.1"/>
    <property type="molecule type" value="Genomic_DNA"/>
</dbReference>
<gene>
    <name evidence="2" type="ORF">LSH36_708g01129</name>
</gene>
<reference evidence="2" key="1">
    <citation type="journal article" date="2023" name="Mol. Biol. Evol.">
        <title>Third-Generation Sequencing Reveals the Adaptive Role of the Epigenome in Three Deep-Sea Polychaetes.</title>
        <authorList>
            <person name="Perez M."/>
            <person name="Aroh O."/>
            <person name="Sun Y."/>
            <person name="Lan Y."/>
            <person name="Juniper S.K."/>
            <person name="Young C.R."/>
            <person name="Angers B."/>
            <person name="Qian P.Y."/>
        </authorList>
    </citation>
    <scope>NUCLEOTIDE SEQUENCE</scope>
    <source>
        <strain evidence="2">P08H-3</strain>
    </source>
</reference>
<name>A0AAD9MV65_9ANNE</name>
<evidence type="ECO:0000313" key="2">
    <source>
        <dbReference type="EMBL" id="KAK2145031.1"/>
    </source>
</evidence>
<protein>
    <submittedName>
        <fullName evidence="2">Uncharacterized protein</fullName>
    </submittedName>
</protein>
<evidence type="ECO:0000313" key="3">
    <source>
        <dbReference type="Proteomes" id="UP001208570"/>
    </source>
</evidence>
<keyword evidence="1" id="KW-1133">Transmembrane helix</keyword>
<evidence type="ECO:0000256" key="1">
    <source>
        <dbReference type="SAM" id="Phobius"/>
    </source>
</evidence>
<feature type="transmembrane region" description="Helical" evidence="1">
    <location>
        <begin position="85"/>
        <end position="110"/>
    </location>
</feature>
<dbReference type="Proteomes" id="UP001208570">
    <property type="component" value="Unassembled WGS sequence"/>
</dbReference>
<feature type="transmembrane region" description="Helical" evidence="1">
    <location>
        <begin position="21"/>
        <end position="39"/>
    </location>
</feature>
<proteinExistence type="predicted"/>
<keyword evidence="3" id="KW-1185">Reference proteome</keyword>
<dbReference type="AlphaFoldDB" id="A0AAD9MV65"/>